<dbReference type="GO" id="GO:0050661">
    <property type="term" value="F:NADP binding"/>
    <property type="evidence" value="ECO:0007669"/>
    <property type="project" value="InterPro"/>
</dbReference>
<dbReference type="FunFam" id="3.40.50.720:FF:000058">
    <property type="entry name" value="Putative oxidoreductase GLYR1 homolog"/>
    <property type="match status" value="1"/>
</dbReference>
<dbReference type="Pfam" id="PF14833">
    <property type="entry name" value="NAD_binding_11"/>
    <property type="match status" value="1"/>
</dbReference>
<accession>A0A7S3QK04</accession>
<dbReference type="Gene3D" id="1.10.1040.10">
    <property type="entry name" value="N-(1-d-carboxylethyl)-l-norvaline Dehydrogenase, domain 2"/>
    <property type="match status" value="1"/>
</dbReference>
<dbReference type="AlphaFoldDB" id="A0A7S3QK04"/>
<dbReference type="PANTHER" id="PTHR43580">
    <property type="entry name" value="OXIDOREDUCTASE GLYR1-RELATED"/>
    <property type="match status" value="1"/>
</dbReference>
<reference evidence="4" key="1">
    <citation type="submission" date="2021-01" db="EMBL/GenBank/DDBJ databases">
        <authorList>
            <person name="Corre E."/>
            <person name="Pelletier E."/>
            <person name="Niang G."/>
            <person name="Scheremetjew M."/>
            <person name="Finn R."/>
            <person name="Kale V."/>
            <person name="Holt S."/>
            <person name="Cochrane G."/>
            <person name="Meng A."/>
            <person name="Brown T."/>
            <person name="Cohen L."/>
        </authorList>
    </citation>
    <scope>NUCLEOTIDE SEQUENCE</scope>
    <source>
        <strain evidence="4">CCMP1320</strain>
    </source>
</reference>
<evidence type="ECO:0008006" key="5">
    <source>
        <dbReference type="Google" id="ProtNLM"/>
    </source>
</evidence>
<evidence type="ECO:0000313" key="4">
    <source>
        <dbReference type="EMBL" id="CAE0485062.1"/>
    </source>
</evidence>
<dbReference type="InterPro" id="IPR029154">
    <property type="entry name" value="HIBADH-like_NADP-bd"/>
</dbReference>
<gene>
    <name evidence="4" type="ORF">DTER00134_LOCUS101</name>
</gene>
<protein>
    <recommendedName>
        <fullName evidence="5">6-phosphogluconate dehydrogenase NADP-binding domain-containing protein</fullName>
    </recommendedName>
</protein>
<dbReference type="PANTHER" id="PTHR43580:SF2">
    <property type="entry name" value="CYTOKINE-LIKE NUCLEAR FACTOR N-PAC"/>
    <property type="match status" value="1"/>
</dbReference>
<feature type="domain" description="3-hydroxyisobutyrate dehydrogenase-like NAD-binding" evidence="3">
    <location>
        <begin position="247"/>
        <end position="366"/>
    </location>
</feature>
<evidence type="ECO:0000256" key="1">
    <source>
        <dbReference type="ARBA" id="ARBA00007598"/>
    </source>
</evidence>
<name>A0A7S3QK04_DUNTE</name>
<dbReference type="EMBL" id="HBIP01000196">
    <property type="protein sequence ID" value="CAE0485062.1"/>
    <property type="molecule type" value="Transcribed_RNA"/>
</dbReference>
<proteinExistence type="inferred from homology"/>
<organism evidence="4">
    <name type="scientific">Dunaliella tertiolecta</name>
    <name type="common">Green alga</name>
    <dbReference type="NCBI Taxonomy" id="3047"/>
    <lineage>
        <taxon>Eukaryota</taxon>
        <taxon>Viridiplantae</taxon>
        <taxon>Chlorophyta</taxon>
        <taxon>core chlorophytes</taxon>
        <taxon>Chlorophyceae</taxon>
        <taxon>CS clade</taxon>
        <taxon>Chlamydomonadales</taxon>
        <taxon>Dunaliellaceae</taxon>
        <taxon>Dunaliella</taxon>
    </lineage>
</organism>
<dbReference type="InterPro" id="IPR051265">
    <property type="entry name" value="HIBADH-related_NP60_sf"/>
</dbReference>
<dbReference type="InterPro" id="IPR036291">
    <property type="entry name" value="NAD(P)-bd_dom_sf"/>
</dbReference>
<dbReference type="Pfam" id="PF03446">
    <property type="entry name" value="NAD_binding_2"/>
    <property type="match status" value="1"/>
</dbReference>
<dbReference type="Gene3D" id="3.40.50.720">
    <property type="entry name" value="NAD(P)-binding Rossmann-like Domain"/>
    <property type="match status" value="1"/>
</dbReference>
<sequence length="372" mass="38718">MLQARCNQLQKEALAGPAPRYLSFKAARTHVPAKAALINRVPAKLASVQHALNFPSMPKRCMRVKAAAAVSGLTEATPGKIKLGFAGIGIMGNAMVANLIRAGYEVHVWNRNAVKCEPLVAMGAKAASSPAELAAAADYTFAMLADPQAALEVAAGSVAQKGIVAGLGKGKGYIDVSTIDAGTAKTISSMVRETGAAYLEAPVSGSKKPAEDGTLIFLAAGDEELYNAVAGPLDVMGKAKFYLGEVGNGANMKLVVNMLMGTLMSSLAESLALAEKSGLKQEDLLAVLGLGATSNPMTALKGPSMAQRKYPTAFPLKHQQKDIRLAIELGEQHKQALPVASAAHELYVQAQDEGQGDADFSAVLEAVLKSHK</sequence>
<dbReference type="InterPro" id="IPR006115">
    <property type="entry name" value="6PGDH_NADP-bd"/>
</dbReference>
<feature type="domain" description="6-phosphogluconate dehydrogenase NADP-binding" evidence="2">
    <location>
        <begin position="82"/>
        <end position="244"/>
    </location>
</feature>
<comment type="similarity">
    <text evidence="1">Belongs to the HIBADH-related family. NP60 subfamily.</text>
</comment>
<evidence type="ECO:0000259" key="3">
    <source>
        <dbReference type="Pfam" id="PF14833"/>
    </source>
</evidence>
<dbReference type="GO" id="GO:0051287">
    <property type="term" value="F:NAD binding"/>
    <property type="evidence" value="ECO:0007669"/>
    <property type="project" value="InterPro"/>
</dbReference>
<dbReference type="InterPro" id="IPR008927">
    <property type="entry name" value="6-PGluconate_DH-like_C_sf"/>
</dbReference>
<dbReference type="InterPro" id="IPR013328">
    <property type="entry name" value="6PGD_dom2"/>
</dbReference>
<dbReference type="SUPFAM" id="SSF48179">
    <property type="entry name" value="6-phosphogluconate dehydrogenase C-terminal domain-like"/>
    <property type="match status" value="1"/>
</dbReference>
<evidence type="ECO:0000259" key="2">
    <source>
        <dbReference type="Pfam" id="PF03446"/>
    </source>
</evidence>
<dbReference type="SUPFAM" id="SSF51735">
    <property type="entry name" value="NAD(P)-binding Rossmann-fold domains"/>
    <property type="match status" value="1"/>
</dbReference>